<reference evidence="1" key="1">
    <citation type="journal article" date="2012" name="Nature">
        <title>The oyster genome reveals stress adaptation and complexity of shell formation.</title>
        <authorList>
            <person name="Zhang G."/>
            <person name="Fang X."/>
            <person name="Guo X."/>
            <person name="Li L."/>
            <person name="Luo R."/>
            <person name="Xu F."/>
            <person name="Yang P."/>
            <person name="Zhang L."/>
            <person name="Wang X."/>
            <person name="Qi H."/>
            <person name="Xiong Z."/>
            <person name="Que H."/>
            <person name="Xie Y."/>
            <person name="Holland P.W."/>
            <person name="Paps J."/>
            <person name="Zhu Y."/>
            <person name="Wu F."/>
            <person name="Chen Y."/>
            <person name="Wang J."/>
            <person name="Peng C."/>
            <person name="Meng J."/>
            <person name="Yang L."/>
            <person name="Liu J."/>
            <person name="Wen B."/>
            <person name="Zhang N."/>
            <person name="Huang Z."/>
            <person name="Zhu Q."/>
            <person name="Feng Y."/>
            <person name="Mount A."/>
            <person name="Hedgecock D."/>
            <person name="Xu Z."/>
            <person name="Liu Y."/>
            <person name="Domazet-Loso T."/>
            <person name="Du Y."/>
            <person name="Sun X."/>
            <person name="Zhang S."/>
            <person name="Liu B."/>
            <person name="Cheng P."/>
            <person name="Jiang X."/>
            <person name="Li J."/>
            <person name="Fan D."/>
            <person name="Wang W."/>
            <person name="Fu W."/>
            <person name="Wang T."/>
            <person name="Wang B."/>
            <person name="Zhang J."/>
            <person name="Peng Z."/>
            <person name="Li Y."/>
            <person name="Li N."/>
            <person name="Wang J."/>
            <person name="Chen M."/>
            <person name="He Y."/>
            <person name="Tan F."/>
            <person name="Song X."/>
            <person name="Zheng Q."/>
            <person name="Huang R."/>
            <person name="Yang H."/>
            <person name="Du X."/>
            <person name="Chen L."/>
            <person name="Yang M."/>
            <person name="Gaffney P.M."/>
            <person name="Wang S."/>
            <person name="Luo L."/>
            <person name="She Z."/>
            <person name="Ming Y."/>
            <person name="Huang W."/>
            <person name="Zhang S."/>
            <person name="Huang B."/>
            <person name="Zhang Y."/>
            <person name="Qu T."/>
            <person name="Ni P."/>
            <person name="Miao G."/>
            <person name="Wang J."/>
            <person name="Wang Q."/>
            <person name="Steinberg C.E."/>
            <person name="Wang H."/>
            <person name="Li N."/>
            <person name="Qian L."/>
            <person name="Zhang G."/>
            <person name="Li Y."/>
            <person name="Yang H."/>
            <person name="Liu X."/>
            <person name="Wang J."/>
            <person name="Yin Y."/>
            <person name="Wang J."/>
        </authorList>
    </citation>
    <scope>NUCLEOTIDE SEQUENCE [LARGE SCALE GENOMIC DNA]</scope>
    <source>
        <strain evidence="1">05x7-T-G4-1.051#20</strain>
    </source>
</reference>
<dbReference type="HOGENOM" id="CLU_2707212_0_0_1"/>
<gene>
    <name evidence="1" type="ORF">CGI_10024394</name>
</gene>
<dbReference type="EMBL" id="JH817706">
    <property type="protein sequence ID" value="EKC24605.1"/>
    <property type="molecule type" value="Genomic_DNA"/>
</dbReference>
<name>K1Q703_MAGGI</name>
<evidence type="ECO:0000313" key="1">
    <source>
        <dbReference type="EMBL" id="EKC24605.1"/>
    </source>
</evidence>
<accession>K1Q703</accession>
<protein>
    <submittedName>
        <fullName evidence="1">Uncharacterized protein</fullName>
    </submittedName>
</protein>
<organism evidence="1">
    <name type="scientific">Magallana gigas</name>
    <name type="common">Pacific oyster</name>
    <name type="synonym">Crassostrea gigas</name>
    <dbReference type="NCBI Taxonomy" id="29159"/>
    <lineage>
        <taxon>Eukaryota</taxon>
        <taxon>Metazoa</taxon>
        <taxon>Spiralia</taxon>
        <taxon>Lophotrochozoa</taxon>
        <taxon>Mollusca</taxon>
        <taxon>Bivalvia</taxon>
        <taxon>Autobranchia</taxon>
        <taxon>Pteriomorphia</taxon>
        <taxon>Ostreida</taxon>
        <taxon>Ostreoidea</taxon>
        <taxon>Ostreidae</taxon>
        <taxon>Magallana</taxon>
    </lineage>
</organism>
<sequence length="73" mass="8252">MYAEVVDILNSYKSTLSEIFTAAEQDVPNVHIGGDQLTREDFLVLKDFGLEELHPSRDLTTCIPFHLKCGIQE</sequence>
<dbReference type="AlphaFoldDB" id="K1Q703"/>
<proteinExistence type="predicted"/>
<dbReference type="InParanoid" id="K1Q703"/>